<dbReference type="InterPro" id="IPR036388">
    <property type="entry name" value="WH-like_DNA-bd_sf"/>
</dbReference>
<evidence type="ECO:0000313" key="18">
    <source>
        <dbReference type="EMBL" id="OGL79746.1"/>
    </source>
</evidence>
<evidence type="ECO:0000256" key="11">
    <source>
        <dbReference type="ARBA" id="ARBA00023136"/>
    </source>
</evidence>
<keyword evidence="12" id="KW-0131">Cell cycle</keyword>
<evidence type="ECO:0000256" key="3">
    <source>
        <dbReference type="ARBA" id="ARBA00022475"/>
    </source>
</evidence>
<dbReference type="InterPro" id="IPR050206">
    <property type="entry name" value="FtsK/SpoIIIE/SftA"/>
</dbReference>
<feature type="transmembrane region" description="Helical" evidence="16">
    <location>
        <begin position="130"/>
        <end position="158"/>
    </location>
</feature>
<feature type="transmembrane region" description="Helical" evidence="16">
    <location>
        <begin position="170"/>
        <end position="192"/>
    </location>
</feature>
<evidence type="ECO:0000256" key="7">
    <source>
        <dbReference type="ARBA" id="ARBA00022829"/>
    </source>
</evidence>
<evidence type="ECO:0000256" key="8">
    <source>
        <dbReference type="ARBA" id="ARBA00022840"/>
    </source>
</evidence>
<dbReference type="GO" id="GO:0005886">
    <property type="term" value="C:plasma membrane"/>
    <property type="evidence" value="ECO:0007669"/>
    <property type="project" value="UniProtKB-SubCell"/>
</dbReference>
<dbReference type="InterPro" id="IPR027417">
    <property type="entry name" value="P-loop_NTPase"/>
</dbReference>
<gene>
    <name evidence="18" type="ORF">A3E39_01815</name>
</gene>
<feature type="transmembrane region" description="Helical" evidence="16">
    <location>
        <begin position="21"/>
        <end position="45"/>
    </location>
</feature>
<feature type="transmembrane region" description="Helical" evidence="16">
    <location>
        <begin position="89"/>
        <end position="110"/>
    </location>
</feature>
<evidence type="ECO:0000256" key="4">
    <source>
        <dbReference type="ARBA" id="ARBA00022618"/>
    </source>
</evidence>
<name>A0A1F7UN93_9BACT</name>
<keyword evidence="11 16" id="KW-0472">Membrane</keyword>
<keyword evidence="8 14" id="KW-0067">ATP-binding</keyword>
<keyword evidence="4" id="KW-0132">Cell division</keyword>
<dbReference type="Pfam" id="PF13491">
    <property type="entry name" value="FtsK_4TM"/>
    <property type="match status" value="1"/>
</dbReference>
<keyword evidence="5 16" id="KW-0812">Transmembrane</keyword>
<keyword evidence="10" id="KW-0238">DNA-binding</keyword>
<evidence type="ECO:0000256" key="14">
    <source>
        <dbReference type="PROSITE-ProRule" id="PRU00289"/>
    </source>
</evidence>
<dbReference type="InterPro" id="IPR025199">
    <property type="entry name" value="FtsK_4TM"/>
</dbReference>
<dbReference type="Pfam" id="PF01580">
    <property type="entry name" value="FtsK_SpoIIIE"/>
    <property type="match status" value="1"/>
</dbReference>
<dbReference type="Gene3D" id="3.40.50.300">
    <property type="entry name" value="P-loop containing nucleotide triphosphate hydrolases"/>
    <property type="match status" value="1"/>
</dbReference>
<dbReference type="InterPro" id="IPR036390">
    <property type="entry name" value="WH_DNA-bd_sf"/>
</dbReference>
<dbReference type="InterPro" id="IPR041027">
    <property type="entry name" value="FtsK_alpha"/>
</dbReference>
<evidence type="ECO:0000259" key="17">
    <source>
        <dbReference type="PROSITE" id="PS50901"/>
    </source>
</evidence>
<dbReference type="Proteomes" id="UP000176603">
    <property type="component" value="Unassembled WGS sequence"/>
</dbReference>
<dbReference type="PROSITE" id="PS50901">
    <property type="entry name" value="FTSK"/>
    <property type="match status" value="1"/>
</dbReference>
<keyword evidence="7" id="KW-0159">Chromosome partition</keyword>
<dbReference type="GO" id="GO:0003677">
    <property type="term" value="F:DNA binding"/>
    <property type="evidence" value="ECO:0007669"/>
    <property type="project" value="UniProtKB-KW"/>
</dbReference>
<reference evidence="18 19" key="1">
    <citation type="journal article" date="2016" name="Nat. Commun.">
        <title>Thousands of microbial genomes shed light on interconnected biogeochemical processes in an aquifer system.</title>
        <authorList>
            <person name="Anantharaman K."/>
            <person name="Brown C.T."/>
            <person name="Hug L.A."/>
            <person name="Sharon I."/>
            <person name="Castelle C.J."/>
            <person name="Probst A.J."/>
            <person name="Thomas B.C."/>
            <person name="Singh A."/>
            <person name="Wilkins M.J."/>
            <person name="Karaoz U."/>
            <person name="Brodie E.L."/>
            <person name="Williams K.H."/>
            <person name="Hubbard S.S."/>
            <person name="Banfield J.F."/>
        </authorList>
    </citation>
    <scope>NUCLEOTIDE SEQUENCE [LARGE SCALE GENOMIC DNA]</scope>
</reference>
<feature type="compositionally biased region" description="Acidic residues" evidence="15">
    <location>
        <begin position="206"/>
        <end position="218"/>
    </location>
</feature>
<dbReference type="SUPFAM" id="SSF46785">
    <property type="entry name" value="Winged helix' DNA-binding domain"/>
    <property type="match status" value="1"/>
</dbReference>
<comment type="caution">
    <text evidence="18">The sequence shown here is derived from an EMBL/GenBank/DDBJ whole genome shotgun (WGS) entry which is preliminary data.</text>
</comment>
<dbReference type="Gene3D" id="1.10.10.10">
    <property type="entry name" value="Winged helix-like DNA-binding domain superfamily/Winged helix DNA-binding domain"/>
    <property type="match status" value="1"/>
</dbReference>
<evidence type="ECO:0000256" key="2">
    <source>
        <dbReference type="ARBA" id="ARBA00006474"/>
    </source>
</evidence>
<dbReference type="InterPro" id="IPR018541">
    <property type="entry name" value="Ftsk_gamma"/>
</dbReference>
<evidence type="ECO:0000256" key="16">
    <source>
        <dbReference type="SAM" id="Phobius"/>
    </source>
</evidence>
<dbReference type="AlphaFoldDB" id="A0A1F7UN93"/>
<evidence type="ECO:0000256" key="6">
    <source>
        <dbReference type="ARBA" id="ARBA00022741"/>
    </source>
</evidence>
<dbReference type="InterPro" id="IPR002543">
    <property type="entry name" value="FtsK_dom"/>
</dbReference>
<evidence type="ECO:0000256" key="10">
    <source>
        <dbReference type="ARBA" id="ARBA00023125"/>
    </source>
</evidence>
<sequence>MSPRRKKPFKLDLSLDPETRKGVFTVFLFFISLIILLSMFGLAGRFGDAVDGAITQIFGWDKIAVPFFLIAWGYHLMAPEKLPMKATNFIGFALFFVALNSLVHAVTFPVTPEQFDVEALKAAGGKLGQLIAMPGIALFGVAGAVTLFTALFVVSWLLIFNTSLQSIVRFFRQLWLGLRWLLRTLAIPFVWLSRRRSPVASHESTEEATDVEEEEEPDTAVQKLPLPEDDADVPSAPPKPRRRRGKVEIPLDLLLRRDQRPVSGDIELRQEVIRKTLANFGILVEMGDVSVGPTVTQFTLKPSEGIKLSRITALHNDLALALAAHPIRIEAPIPGKSLVGLEVPNQSIATVGLREMLETREFRERKSPLSFVLGKDVAGAPWVTELGKMPHLLVAGATGSGKSVCLNILIMSLLYANGPDDLKIILVDPKRVEFPVYNNIPHLLTPVITNVESTVNALKWTLREMDRRFDILSKFGARDLASYNQRSEDKMPYLVFVVDELADLMVTSQADVEGPIVRLSQMARAVGIHLVLATQRPSVDVLTGLIKANIPARVAFAVASATDSRTILDQMGAEKLLGRGDMLYQSADMPSPKRIQGAFVTEDEVKRVVEFLTGKYGPPDYEPAVVEKRGTGGTAFSGGTPIDDEDSDPLLPEAKEEILRAGKASASLLQRRLKVGYARAARILDLLEQEGFIGPGEGAKPREILKAEFTKGMDQVPVPSRAHGADIEERARLAEIDRIASTQDDEDV</sequence>
<dbReference type="EMBL" id="MGEH01000002">
    <property type="protein sequence ID" value="OGL79746.1"/>
    <property type="molecule type" value="Genomic_DNA"/>
</dbReference>
<feature type="region of interest" description="Disordered" evidence="15">
    <location>
        <begin position="202"/>
        <end position="243"/>
    </location>
</feature>
<proteinExistence type="inferred from homology"/>
<evidence type="ECO:0000256" key="13">
    <source>
        <dbReference type="ARBA" id="ARBA00025923"/>
    </source>
</evidence>
<feature type="transmembrane region" description="Helical" evidence="16">
    <location>
        <begin position="57"/>
        <end position="77"/>
    </location>
</feature>
<dbReference type="Gene3D" id="3.30.980.40">
    <property type="match status" value="1"/>
</dbReference>
<keyword evidence="3" id="KW-1003">Cell membrane</keyword>
<evidence type="ECO:0000256" key="1">
    <source>
        <dbReference type="ARBA" id="ARBA00004651"/>
    </source>
</evidence>
<feature type="binding site" evidence="14">
    <location>
        <begin position="396"/>
        <end position="403"/>
    </location>
    <ligand>
        <name>ATP</name>
        <dbReference type="ChEBI" id="CHEBI:30616"/>
    </ligand>
</feature>
<evidence type="ECO:0000256" key="12">
    <source>
        <dbReference type="ARBA" id="ARBA00023306"/>
    </source>
</evidence>
<dbReference type="SUPFAM" id="SSF52540">
    <property type="entry name" value="P-loop containing nucleoside triphosphate hydrolases"/>
    <property type="match status" value="1"/>
</dbReference>
<comment type="subunit">
    <text evidence="13">Homohexamer. Forms a ring that surrounds DNA.</text>
</comment>
<dbReference type="CDD" id="cd01127">
    <property type="entry name" value="TrwB_TraG_TraD_VirD4"/>
    <property type="match status" value="1"/>
</dbReference>
<keyword evidence="9 16" id="KW-1133">Transmembrane helix</keyword>
<comment type="subcellular location">
    <subcellularLocation>
        <location evidence="1">Cell membrane</location>
        <topology evidence="1">Multi-pass membrane protein</topology>
    </subcellularLocation>
</comment>
<dbReference type="GO" id="GO:0005524">
    <property type="term" value="F:ATP binding"/>
    <property type="evidence" value="ECO:0007669"/>
    <property type="project" value="UniProtKB-UniRule"/>
</dbReference>
<organism evidence="18 19">
    <name type="scientific">Candidatus Uhrbacteria bacterium RIFCSPHIGHO2_12_FULL_60_25</name>
    <dbReference type="NCBI Taxonomy" id="1802399"/>
    <lineage>
        <taxon>Bacteria</taxon>
        <taxon>Candidatus Uhriibacteriota</taxon>
    </lineage>
</organism>
<keyword evidence="6 14" id="KW-0547">Nucleotide-binding</keyword>
<dbReference type="STRING" id="1802399.A3E39_01815"/>
<dbReference type="InterPro" id="IPR003593">
    <property type="entry name" value="AAA+_ATPase"/>
</dbReference>
<dbReference type="GO" id="GO:0051301">
    <property type="term" value="P:cell division"/>
    <property type="evidence" value="ECO:0007669"/>
    <property type="project" value="UniProtKB-KW"/>
</dbReference>
<dbReference type="PANTHER" id="PTHR22683:SF41">
    <property type="entry name" value="DNA TRANSLOCASE FTSK"/>
    <property type="match status" value="1"/>
</dbReference>
<accession>A0A1F7UN93</accession>
<evidence type="ECO:0000256" key="9">
    <source>
        <dbReference type="ARBA" id="ARBA00022989"/>
    </source>
</evidence>
<comment type="similarity">
    <text evidence="2">Belongs to the FtsK/SpoIIIE/SftA family.</text>
</comment>
<feature type="domain" description="FtsK" evidence="17">
    <location>
        <begin position="379"/>
        <end position="565"/>
    </location>
</feature>
<dbReference type="PANTHER" id="PTHR22683">
    <property type="entry name" value="SPORULATION PROTEIN RELATED"/>
    <property type="match status" value="1"/>
</dbReference>
<evidence type="ECO:0000313" key="19">
    <source>
        <dbReference type="Proteomes" id="UP000176603"/>
    </source>
</evidence>
<dbReference type="GO" id="GO:0007059">
    <property type="term" value="P:chromosome segregation"/>
    <property type="evidence" value="ECO:0007669"/>
    <property type="project" value="UniProtKB-KW"/>
</dbReference>
<dbReference type="SMART" id="SM00382">
    <property type="entry name" value="AAA"/>
    <property type="match status" value="1"/>
</dbReference>
<evidence type="ECO:0000256" key="15">
    <source>
        <dbReference type="SAM" id="MobiDB-lite"/>
    </source>
</evidence>
<protein>
    <recommendedName>
        <fullName evidence="17">FtsK domain-containing protein</fullName>
    </recommendedName>
</protein>
<dbReference type="SMART" id="SM00843">
    <property type="entry name" value="Ftsk_gamma"/>
    <property type="match status" value="1"/>
</dbReference>
<dbReference type="Pfam" id="PF09397">
    <property type="entry name" value="FtsK_gamma"/>
    <property type="match status" value="1"/>
</dbReference>
<evidence type="ECO:0000256" key="5">
    <source>
        <dbReference type="ARBA" id="ARBA00022692"/>
    </source>
</evidence>
<dbReference type="Pfam" id="PF17854">
    <property type="entry name" value="FtsK_alpha"/>
    <property type="match status" value="1"/>
</dbReference>